<accession>A0A6J4N2H4</accession>
<feature type="non-terminal residue" evidence="2">
    <location>
        <position position="1"/>
    </location>
</feature>
<dbReference type="AlphaFoldDB" id="A0A6J4N2H4"/>
<feature type="compositionally biased region" description="Low complexity" evidence="1">
    <location>
        <begin position="299"/>
        <end position="312"/>
    </location>
</feature>
<feature type="non-terminal residue" evidence="2">
    <location>
        <position position="349"/>
    </location>
</feature>
<feature type="compositionally biased region" description="Basic and acidic residues" evidence="1">
    <location>
        <begin position="51"/>
        <end position="72"/>
    </location>
</feature>
<gene>
    <name evidence="2" type="ORF">AVDCRST_MAG32-1220</name>
</gene>
<evidence type="ECO:0000313" key="2">
    <source>
        <dbReference type="EMBL" id="CAA9376245.1"/>
    </source>
</evidence>
<reference evidence="2" key="1">
    <citation type="submission" date="2020-02" db="EMBL/GenBank/DDBJ databases">
        <authorList>
            <person name="Meier V. D."/>
        </authorList>
    </citation>
    <scope>NUCLEOTIDE SEQUENCE</scope>
    <source>
        <strain evidence="2">AVDCRST_MAG32</strain>
    </source>
</reference>
<protein>
    <submittedName>
        <fullName evidence="2">Tryptophanyl-tRNA synthetase</fullName>
        <ecNumber evidence="2">6.1.1.2</ecNumber>
    </submittedName>
</protein>
<feature type="compositionally biased region" description="Basic and acidic residues" evidence="1">
    <location>
        <begin position="287"/>
        <end position="296"/>
    </location>
</feature>
<feature type="compositionally biased region" description="Basic residues" evidence="1">
    <location>
        <begin position="271"/>
        <end position="286"/>
    </location>
</feature>
<evidence type="ECO:0000256" key="1">
    <source>
        <dbReference type="SAM" id="MobiDB-lite"/>
    </source>
</evidence>
<feature type="compositionally biased region" description="Basic and acidic residues" evidence="1">
    <location>
        <begin position="132"/>
        <end position="148"/>
    </location>
</feature>
<feature type="compositionally biased region" description="Basic and acidic residues" evidence="1">
    <location>
        <begin position="326"/>
        <end position="349"/>
    </location>
</feature>
<dbReference type="EC" id="6.1.1.2" evidence="2"/>
<keyword evidence="2" id="KW-0436">Ligase</keyword>
<proteinExistence type="predicted"/>
<feature type="compositionally biased region" description="Low complexity" evidence="1">
    <location>
        <begin position="257"/>
        <end position="270"/>
    </location>
</feature>
<organism evidence="2">
    <name type="scientific">uncultured Nocardioides sp</name>
    <dbReference type="NCBI Taxonomy" id="198441"/>
    <lineage>
        <taxon>Bacteria</taxon>
        <taxon>Bacillati</taxon>
        <taxon>Actinomycetota</taxon>
        <taxon>Actinomycetes</taxon>
        <taxon>Propionibacteriales</taxon>
        <taxon>Nocardioidaceae</taxon>
        <taxon>Nocardioides</taxon>
        <taxon>environmental samples</taxon>
    </lineage>
</organism>
<feature type="region of interest" description="Disordered" evidence="1">
    <location>
        <begin position="1"/>
        <end position="349"/>
    </location>
</feature>
<dbReference type="EMBL" id="CADCUM010000059">
    <property type="protein sequence ID" value="CAA9376245.1"/>
    <property type="molecule type" value="Genomic_DNA"/>
</dbReference>
<feature type="compositionally biased region" description="Basic residues" evidence="1">
    <location>
        <begin position="313"/>
        <end position="323"/>
    </location>
</feature>
<sequence length="349" mass="38925">ERHLPRGPGTQRRDHGQDGRGPGVPAHADRRPADRQPAPRPLLRLHPQPRRAAEQRRRDLAAHRRLPGDHRPRGGRRHRGQCPQPARRQHRRGPRPRARDDLHALVRSRAQPADAAVPVVGQRGRAAAQPDRQGRGQDRGHHLDRRAAADLPRPPGRRHPLLQGERRPGGPRPAPPHRADARRRPPLQRAVRRGLPGARRPALRGATDPRHRRHQDEQVQGQRHRAADDRGRDGEEDQGREDRQRAGDHVGPRRPARGGQPAPVDLPLRGHLARAGRRGDRGRRRRPAEEAADRGGQHRAGAAPRSPYGAAGRPRRPRRRASARQRAGERGGGRDPRRGAVGDGHDLPV</sequence>
<feature type="compositionally biased region" description="Basic residues" evidence="1">
    <location>
        <begin position="87"/>
        <end position="96"/>
    </location>
</feature>
<keyword evidence="2" id="KW-0030">Aminoacyl-tRNA synthetase</keyword>
<name>A0A6J4N2H4_9ACTN</name>
<feature type="compositionally biased region" description="Basic and acidic residues" evidence="1">
    <location>
        <begin position="240"/>
        <end position="251"/>
    </location>
</feature>
<dbReference type="GO" id="GO:0004830">
    <property type="term" value="F:tryptophan-tRNA ligase activity"/>
    <property type="evidence" value="ECO:0007669"/>
    <property type="project" value="UniProtKB-EC"/>
</dbReference>